<keyword evidence="5 10" id="KW-0418">Kinase</keyword>
<dbReference type="InterPro" id="IPR011009">
    <property type="entry name" value="Kinase-like_dom_sf"/>
</dbReference>
<feature type="binding site" evidence="7">
    <location>
        <position position="67"/>
    </location>
    <ligand>
        <name>ATP</name>
        <dbReference type="ChEBI" id="CHEBI:30616"/>
    </ligand>
</feature>
<organism evidence="10 11">
    <name type="scientific">Thraustotheca clavata</name>
    <dbReference type="NCBI Taxonomy" id="74557"/>
    <lineage>
        <taxon>Eukaryota</taxon>
        <taxon>Sar</taxon>
        <taxon>Stramenopiles</taxon>
        <taxon>Oomycota</taxon>
        <taxon>Saprolegniomycetes</taxon>
        <taxon>Saprolegniales</taxon>
        <taxon>Achlyaceae</taxon>
        <taxon>Thraustotheca</taxon>
    </lineage>
</organism>
<evidence type="ECO:0000256" key="3">
    <source>
        <dbReference type="ARBA" id="ARBA00022679"/>
    </source>
</evidence>
<dbReference type="PROSITE" id="PS00108">
    <property type="entry name" value="PROTEIN_KINASE_ST"/>
    <property type="match status" value="1"/>
</dbReference>
<protein>
    <submittedName>
        <fullName evidence="10">Glycogen Synthase Kinase 3 beta</fullName>
    </submittedName>
</protein>
<dbReference type="Pfam" id="PF00069">
    <property type="entry name" value="Pkinase"/>
    <property type="match status" value="1"/>
</dbReference>
<evidence type="ECO:0000256" key="7">
    <source>
        <dbReference type="PROSITE-ProRule" id="PRU10141"/>
    </source>
</evidence>
<evidence type="ECO:0000313" key="10">
    <source>
        <dbReference type="EMBL" id="OQS06272.1"/>
    </source>
</evidence>
<dbReference type="PROSITE" id="PS00107">
    <property type="entry name" value="PROTEIN_KINASE_ATP"/>
    <property type="match status" value="1"/>
</dbReference>
<dbReference type="InterPro" id="IPR008271">
    <property type="entry name" value="Ser/Thr_kinase_AS"/>
</dbReference>
<evidence type="ECO:0000256" key="8">
    <source>
        <dbReference type="RuleBase" id="RU000304"/>
    </source>
</evidence>
<evidence type="ECO:0000256" key="1">
    <source>
        <dbReference type="ARBA" id="ARBA00005527"/>
    </source>
</evidence>
<dbReference type="OrthoDB" id="272141at2759"/>
<dbReference type="AlphaFoldDB" id="A0A1W0A7L1"/>
<keyword evidence="11" id="KW-1185">Reference proteome</keyword>
<accession>A0A1W0A7L1</accession>
<dbReference type="InterPro" id="IPR039192">
    <property type="entry name" value="STKc_GSK3"/>
</dbReference>
<evidence type="ECO:0000256" key="6">
    <source>
        <dbReference type="ARBA" id="ARBA00022840"/>
    </source>
</evidence>
<keyword evidence="3" id="KW-0808">Transferase</keyword>
<keyword evidence="2 8" id="KW-0723">Serine/threonine-protein kinase</keyword>
<keyword evidence="4 7" id="KW-0547">Nucleotide-binding</keyword>
<dbReference type="GO" id="GO:0004674">
    <property type="term" value="F:protein serine/threonine kinase activity"/>
    <property type="evidence" value="ECO:0007669"/>
    <property type="project" value="UniProtKB-KW"/>
</dbReference>
<dbReference type="GO" id="GO:0007165">
    <property type="term" value="P:signal transduction"/>
    <property type="evidence" value="ECO:0007669"/>
    <property type="project" value="TreeGrafter"/>
</dbReference>
<dbReference type="Gene3D" id="3.30.200.20">
    <property type="entry name" value="Phosphorylase Kinase, domain 1"/>
    <property type="match status" value="1"/>
</dbReference>
<dbReference type="Proteomes" id="UP000243217">
    <property type="component" value="Unassembled WGS sequence"/>
</dbReference>
<dbReference type="PANTHER" id="PTHR24057:SF0">
    <property type="entry name" value="PROTEIN KINASE SHAGGY-RELATED"/>
    <property type="match status" value="1"/>
</dbReference>
<evidence type="ECO:0000259" key="9">
    <source>
        <dbReference type="PROSITE" id="PS50011"/>
    </source>
</evidence>
<gene>
    <name evidence="10" type="ORF">THRCLA_01673</name>
</gene>
<dbReference type="Gene3D" id="1.10.510.10">
    <property type="entry name" value="Transferase(Phosphotransferase) domain 1"/>
    <property type="match status" value="1"/>
</dbReference>
<comment type="similarity">
    <text evidence="1">Belongs to the protein kinase superfamily. CMGC Ser/Thr protein kinase family. GSK-3 subfamily.</text>
</comment>
<dbReference type="GO" id="GO:0005737">
    <property type="term" value="C:cytoplasm"/>
    <property type="evidence" value="ECO:0007669"/>
    <property type="project" value="TreeGrafter"/>
</dbReference>
<dbReference type="GO" id="GO:0005524">
    <property type="term" value="F:ATP binding"/>
    <property type="evidence" value="ECO:0007669"/>
    <property type="project" value="UniProtKB-UniRule"/>
</dbReference>
<dbReference type="GO" id="GO:0030154">
    <property type="term" value="P:cell differentiation"/>
    <property type="evidence" value="ECO:0007669"/>
    <property type="project" value="TreeGrafter"/>
</dbReference>
<sequence>MQVNLFVCMAMGGENAVRSITLENSCHTLSDGRVVHYRVERQIGCGSFGAVFQVVVEETGEVVAIKKIFQDKRIKNRELQIMRQLHHGNIVQLKHSFYSRAGIDDLYLNLVLEYIPETIYSIIRRFHERQKILPLIYTKLYMYQMCCALGYLHSTGVCHRDIKPHNVLVNPQTHVVKLCDFGSAKILQPHEPNVSYICSRMYRAPELIFGATNYTTAIDIWSLGCVFGEMLLSRPLFPGESGFVDQLSNIIKVVGSPTREDVQAMNPQHTDFRFPKIRPQWAVKFGNCNPDAVDLITKMLVYTPSKRVHPLEAAAHPFFDDLRRPNFAMANNQPVPPLFNFTLQELSQVPQEIRERLVPPHARNAWNWTDE</sequence>
<dbReference type="InterPro" id="IPR000719">
    <property type="entry name" value="Prot_kinase_dom"/>
</dbReference>
<keyword evidence="6 7" id="KW-0067">ATP-binding</keyword>
<evidence type="ECO:0000313" key="11">
    <source>
        <dbReference type="Proteomes" id="UP000243217"/>
    </source>
</evidence>
<evidence type="ECO:0000256" key="4">
    <source>
        <dbReference type="ARBA" id="ARBA00022741"/>
    </source>
</evidence>
<dbReference type="CDD" id="cd14137">
    <property type="entry name" value="STKc_GSK3"/>
    <property type="match status" value="1"/>
</dbReference>
<dbReference type="GO" id="GO:0005634">
    <property type="term" value="C:nucleus"/>
    <property type="evidence" value="ECO:0007669"/>
    <property type="project" value="TreeGrafter"/>
</dbReference>
<reference evidence="10 11" key="1">
    <citation type="journal article" date="2014" name="Genome Biol. Evol.">
        <title>The secreted proteins of Achlya hypogyna and Thraustotheca clavata identify the ancestral oomycete secretome and reveal gene acquisitions by horizontal gene transfer.</title>
        <authorList>
            <person name="Misner I."/>
            <person name="Blouin N."/>
            <person name="Leonard G."/>
            <person name="Richards T.A."/>
            <person name="Lane C.E."/>
        </authorList>
    </citation>
    <scope>NUCLEOTIDE SEQUENCE [LARGE SCALE GENOMIC DNA]</scope>
    <source>
        <strain evidence="10 11">ATCC 34112</strain>
    </source>
</reference>
<dbReference type="EMBL" id="JNBS01000361">
    <property type="protein sequence ID" value="OQS06272.1"/>
    <property type="molecule type" value="Genomic_DNA"/>
</dbReference>
<dbReference type="STRING" id="74557.A0A1W0A7L1"/>
<dbReference type="FunFam" id="1.10.510.10:FF:000082">
    <property type="entry name" value="Shaggy-related protein kinase kappa"/>
    <property type="match status" value="1"/>
</dbReference>
<comment type="caution">
    <text evidence="10">The sequence shown here is derived from an EMBL/GenBank/DDBJ whole genome shotgun (WGS) entry which is preliminary data.</text>
</comment>
<name>A0A1W0A7L1_9STRA</name>
<dbReference type="InterPro" id="IPR017441">
    <property type="entry name" value="Protein_kinase_ATP_BS"/>
</dbReference>
<dbReference type="SUPFAM" id="SSF56112">
    <property type="entry name" value="Protein kinase-like (PK-like)"/>
    <property type="match status" value="1"/>
</dbReference>
<evidence type="ECO:0000256" key="5">
    <source>
        <dbReference type="ARBA" id="ARBA00022777"/>
    </source>
</evidence>
<evidence type="ECO:0000256" key="2">
    <source>
        <dbReference type="ARBA" id="ARBA00022527"/>
    </source>
</evidence>
<proteinExistence type="inferred from homology"/>
<dbReference type="SMART" id="SM00220">
    <property type="entry name" value="S_TKc"/>
    <property type="match status" value="1"/>
</dbReference>
<feature type="domain" description="Protein kinase" evidence="9">
    <location>
        <begin position="37"/>
        <end position="319"/>
    </location>
</feature>
<dbReference type="InterPro" id="IPR050591">
    <property type="entry name" value="GSK-3"/>
</dbReference>
<dbReference type="PANTHER" id="PTHR24057">
    <property type="entry name" value="GLYCOGEN SYNTHASE KINASE-3 ALPHA"/>
    <property type="match status" value="1"/>
</dbReference>
<dbReference type="PROSITE" id="PS50011">
    <property type="entry name" value="PROTEIN_KINASE_DOM"/>
    <property type="match status" value="1"/>
</dbReference>